<dbReference type="SUPFAM" id="SSF52540">
    <property type="entry name" value="P-loop containing nucleoside triphosphate hydrolases"/>
    <property type="match status" value="1"/>
</dbReference>
<accession>A0ABS1VXM1</accession>
<dbReference type="GO" id="GO:0008233">
    <property type="term" value="F:peptidase activity"/>
    <property type="evidence" value="ECO:0007669"/>
    <property type="project" value="UniProtKB-KW"/>
</dbReference>
<dbReference type="EMBL" id="JAENHO010000010">
    <property type="protein sequence ID" value="MBL7259238.1"/>
    <property type="molecule type" value="Genomic_DNA"/>
</dbReference>
<dbReference type="SUPFAM" id="SSF50494">
    <property type="entry name" value="Trypsin-like serine proteases"/>
    <property type="match status" value="1"/>
</dbReference>
<evidence type="ECO:0000313" key="1">
    <source>
        <dbReference type="EMBL" id="MBL7259238.1"/>
    </source>
</evidence>
<gene>
    <name evidence="1" type="ORF">JKJ07_33480</name>
</gene>
<sequence>MTQILERASRGVLRIRVGDSLASGWLITQTLAVVPAQVVTGIGGEIVCEHSDNHAAPADVVFVPERPDDADVALLRLRVSLPGTDSLPLAQKMPPEGTLILVLHHPLGTPRQQVTFGRLTNVEPPLLQHSAPTGPGSSGGPVLTSAGAVLSMTTQRTLNRHRAGPTVAAMLETLRLTPMWQEIQLHHRLIDLPAMTRRIGGVARGFDRDLTFAAVRWTVNPVTLTPAELEQLAPLVADNTASAWTLRSAERERLINAAGSRQSLLAARGTDPITNSRQAVIDQILNGPPYDLDAVAEEALPYWLQAVRWFASVEPELPTPAEVNRQLERRRLRSRLTVVAGPGFRGRDEELSWLKSWYNRAEAGPMVVTGIGGIGKSALVARFAARLPEQTLLCWLDFDRADLAPDDADSVLSLLTDQMAVQIDGFVPPMDQPWPERARALGSILAARAAPLLVLDGFEVAQHVREHGEIWPLLEAVLEQAPSVRVVVSGRAGVPGLSLRGVEAEVLPLEGLARADSEAWLREHGVTEPGVLERVLDLAHGIPLALRLAVRYVDSGGTAADLPETLPKALVEGLLYTRILERVMDPALTSIAWDALVLRRLTVEILDGVLHDRLPEGLSAAEVFERLAYELALVTEHAEQLSVAVEGPPGELTLRPEVRVATLSLLELDDAGRVRAVDERAAAWYARQDLAVTANRAELVYHRLRLDDRAGAAAAWNDDVAPLLRHAEEEIPASAGTWLVNRVVLPESLASWEARAVDRIIAALSRGLVDVVPEILRDRAERTRDSALIFYDAWMMAEHGQVTAAWDLLDNARADDVYVARDRAVLQAWLAAMWGLRADADRLLAGLETAELWGELPDETALPLLVWAARMRLTVDLRTESQLLSELDSQQKREFGEATRDYLLPQHAVLRELSELIGPTSLVVEFPLRIWSFTARQRDLEAGQAAVWRAQRWSDPSGPWSASDLGGLPKLRPRTPISPRIAAKGLDLAVLGSRRWALATRDESASGAMREAVRQNHEFDALSASIGATVAALRSQPLVFHHGSHTYEGVDEILDSLLSRIGPTLRAREAGRAELARGLLFRSRHANVYDPQTGVFRVGDVDRPNLRSVLLYILGPDPLTMLFRLTAGLPLNDQL</sequence>
<comment type="caution">
    <text evidence="1">The sequence shown here is derived from an EMBL/GenBank/DDBJ whole genome shotgun (WGS) entry which is preliminary data.</text>
</comment>
<dbReference type="GO" id="GO:0006508">
    <property type="term" value="P:proteolysis"/>
    <property type="evidence" value="ECO:0007669"/>
    <property type="project" value="UniProtKB-KW"/>
</dbReference>
<dbReference type="Pfam" id="PF13365">
    <property type="entry name" value="Trypsin_2"/>
    <property type="match status" value="1"/>
</dbReference>
<dbReference type="Gene3D" id="2.40.10.120">
    <property type="match status" value="1"/>
</dbReference>
<name>A0ABS1VXM1_9ACTN</name>
<dbReference type="InterPro" id="IPR009003">
    <property type="entry name" value="Peptidase_S1_PA"/>
</dbReference>
<keyword evidence="1" id="KW-0378">Hydrolase</keyword>
<proteinExistence type="predicted"/>
<dbReference type="Proteomes" id="UP000598996">
    <property type="component" value="Unassembled WGS sequence"/>
</dbReference>
<dbReference type="RefSeq" id="WP_202995904.1">
    <property type="nucleotide sequence ID" value="NZ_JAENHO010000010.1"/>
</dbReference>
<keyword evidence="2" id="KW-1185">Reference proteome</keyword>
<dbReference type="Gene3D" id="3.40.50.300">
    <property type="entry name" value="P-loop containing nucleotide triphosphate hydrolases"/>
    <property type="match status" value="1"/>
</dbReference>
<keyword evidence="1" id="KW-0645">Protease</keyword>
<evidence type="ECO:0000313" key="2">
    <source>
        <dbReference type="Proteomes" id="UP000598996"/>
    </source>
</evidence>
<reference evidence="1 2" key="1">
    <citation type="submission" date="2021-01" db="EMBL/GenBank/DDBJ databases">
        <title>Actinoplanes sp. nov. LDG1-01 isolated from lichen.</title>
        <authorList>
            <person name="Saeng-In P."/>
            <person name="Phongsopitanun W."/>
            <person name="Kanchanasin P."/>
            <person name="Yuki M."/>
            <person name="Kudo T."/>
            <person name="Ohkuma M."/>
            <person name="Tanasupawat S."/>
        </authorList>
    </citation>
    <scope>NUCLEOTIDE SEQUENCE [LARGE SCALE GENOMIC DNA]</scope>
    <source>
        <strain evidence="1 2">LDG1-01</strain>
    </source>
</reference>
<protein>
    <submittedName>
        <fullName evidence="1">Serine protease</fullName>
    </submittedName>
</protein>
<organism evidence="1 2">
    <name type="scientific">Paractinoplanes lichenicola</name>
    <dbReference type="NCBI Taxonomy" id="2802976"/>
    <lineage>
        <taxon>Bacteria</taxon>
        <taxon>Bacillati</taxon>
        <taxon>Actinomycetota</taxon>
        <taxon>Actinomycetes</taxon>
        <taxon>Micromonosporales</taxon>
        <taxon>Micromonosporaceae</taxon>
        <taxon>Paractinoplanes</taxon>
    </lineage>
</organism>
<dbReference type="InterPro" id="IPR027417">
    <property type="entry name" value="P-loop_NTPase"/>
</dbReference>